<evidence type="ECO:0000313" key="2">
    <source>
        <dbReference type="EMBL" id="AGB38943.1"/>
    </source>
</evidence>
<gene>
    <name evidence="2" type="ORF">Natoc_3204</name>
</gene>
<dbReference type="RefSeq" id="WP_015322382.1">
    <property type="nucleotide sequence ID" value="NC_019974.1"/>
</dbReference>
<keyword evidence="3" id="KW-1185">Reference proteome</keyword>
<dbReference type="AlphaFoldDB" id="L0K4A8"/>
<keyword evidence="1" id="KW-0812">Transmembrane</keyword>
<dbReference type="STRING" id="694430.Natoc_3204"/>
<dbReference type="Proteomes" id="UP000010878">
    <property type="component" value="Chromosome"/>
</dbReference>
<dbReference type="eggNOG" id="arCOG03082">
    <property type="taxonomic scope" value="Archaea"/>
</dbReference>
<protein>
    <submittedName>
        <fullName evidence="2">Multisubunit sodium/proton antiporter, MrpG subunit</fullName>
    </submittedName>
</protein>
<dbReference type="KEGG" id="nou:Natoc_3204"/>
<sequence length="113" mass="11815">MTLTTAVIVLFVAFGVFFTLVAAVGVLRLPDVYTRSHAATKADTLGAGFTIVAVGIYFGTAGEVLRAGLLLVFIYITNPTAAHSITRAAYSQDVEVWTTDENDSAAESGGDSP</sequence>
<dbReference type="PANTHER" id="PTHR34703">
    <property type="entry name" value="ANTIPORTER SUBUNIT MNHG2-RELATED"/>
    <property type="match status" value="1"/>
</dbReference>
<dbReference type="Pfam" id="PF03334">
    <property type="entry name" value="PhaG_MnhG_YufB"/>
    <property type="match status" value="1"/>
</dbReference>
<proteinExistence type="predicted"/>
<dbReference type="InterPro" id="IPR005133">
    <property type="entry name" value="PhaG_MnhG_YufB"/>
</dbReference>
<dbReference type="PANTHER" id="PTHR34703:SF1">
    <property type="entry name" value="ANTIPORTER SUBUNIT MNHG2-RELATED"/>
    <property type="match status" value="1"/>
</dbReference>
<keyword evidence="1" id="KW-1133">Transmembrane helix</keyword>
<dbReference type="OrthoDB" id="19138at2157"/>
<name>L0K4A8_9EURY</name>
<keyword evidence="1" id="KW-0472">Membrane</keyword>
<evidence type="ECO:0000256" key="1">
    <source>
        <dbReference type="SAM" id="Phobius"/>
    </source>
</evidence>
<dbReference type="NCBIfam" id="NF009314">
    <property type="entry name" value="PRK12674.1-2"/>
    <property type="match status" value="1"/>
</dbReference>
<feature type="transmembrane region" description="Helical" evidence="1">
    <location>
        <begin position="48"/>
        <end position="76"/>
    </location>
</feature>
<organism evidence="2 3">
    <name type="scientific">Natronococcus occultus SP4</name>
    <dbReference type="NCBI Taxonomy" id="694430"/>
    <lineage>
        <taxon>Archaea</taxon>
        <taxon>Methanobacteriati</taxon>
        <taxon>Methanobacteriota</taxon>
        <taxon>Stenosarchaea group</taxon>
        <taxon>Halobacteria</taxon>
        <taxon>Halobacteriales</taxon>
        <taxon>Natrialbaceae</taxon>
        <taxon>Natronococcus</taxon>
    </lineage>
</organism>
<evidence type="ECO:0000313" key="3">
    <source>
        <dbReference type="Proteomes" id="UP000010878"/>
    </source>
</evidence>
<dbReference type="GeneID" id="14403591"/>
<feature type="transmembrane region" description="Helical" evidence="1">
    <location>
        <begin position="6"/>
        <end position="27"/>
    </location>
</feature>
<dbReference type="EMBL" id="CP003929">
    <property type="protein sequence ID" value="AGB38943.1"/>
    <property type="molecule type" value="Genomic_DNA"/>
</dbReference>
<dbReference type="NCBIfam" id="TIGR01300">
    <property type="entry name" value="CPA3_mnhG_phaG"/>
    <property type="match status" value="1"/>
</dbReference>
<reference evidence="2 3" key="1">
    <citation type="submission" date="2012-11" db="EMBL/GenBank/DDBJ databases">
        <title>FINISHED of Natronococcus occultus SP4, DSM 3396.</title>
        <authorList>
            <consortium name="DOE Joint Genome Institute"/>
            <person name="Eisen J."/>
            <person name="Huntemann M."/>
            <person name="Wei C.-L."/>
            <person name="Han J."/>
            <person name="Detter J.C."/>
            <person name="Han C."/>
            <person name="Tapia R."/>
            <person name="Chen A."/>
            <person name="Kyrpides N."/>
            <person name="Mavromatis K."/>
            <person name="Markowitz V."/>
            <person name="Szeto E."/>
            <person name="Ivanova N."/>
            <person name="Mikhailova N."/>
            <person name="Ovchinnikova G."/>
            <person name="Pagani I."/>
            <person name="Pati A."/>
            <person name="Goodwin L."/>
            <person name="Nordberg H.P."/>
            <person name="Cantor M.N."/>
            <person name="Hua S.X."/>
            <person name="Woyke T."/>
            <person name="Eisen J."/>
            <person name="Klenk H.-P."/>
            <person name="Klenk H.-P."/>
        </authorList>
    </citation>
    <scope>NUCLEOTIDE SEQUENCE [LARGE SCALE GENOMIC DNA]</scope>
    <source>
        <strain evidence="2 3">SP4</strain>
    </source>
</reference>
<dbReference type="GO" id="GO:0015385">
    <property type="term" value="F:sodium:proton antiporter activity"/>
    <property type="evidence" value="ECO:0007669"/>
    <property type="project" value="TreeGrafter"/>
</dbReference>
<dbReference type="HOGENOM" id="CLU_121334_0_0_2"/>
<accession>L0K4A8</accession>